<evidence type="ECO:0000256" key="4">
    <source>
        <dbReference type="ARBA" id="ARBA00022723"/>
    </source>
</evidence>
<keyword evidence="2" id="KW-0813">Transport</keyword>
<evidence type="ECO:0000256" key="1">
    <source>
        <dbReference type="ARBA" id="ARBA00001971"/>
    </source>
</evidence>
<keyword evidence="4" id="KW-0479">Metal-binding</keyword>
<evidence type="ECO:0000313" key="8">
    <source>
        <dbReference type="Proteomes" id="UP000239663"/>
    </source>
</evidence>
<name>A0A2S7N038_9BACI</name>
<dbReference type="PANTHER" id="PTHR47366:SF1">
    <property type="entry name" value="TWO-ON-TWO HEMOGLOBIN-3"/>
    <property type="match status" value="1"/>
</dbReference>
<dbReference type="Proteomes" id="UP000239663">
    <property type="component" value="Unassembled WGS sequence"/>
</dbReference>
<accession>A0A2S7N038</accession>
<dbReference type="PANTHER" id="PTHR47366">
    <property type="entry name" value="TWO-ON-TWO HEMOGLOBIN-3"/>
    <property type="match status" value="1"/>
</dbReference>
<organism evidence="7 8">
    <name type="scientific">Pradoshia eiseniae</name>
    <dbReference type="NCBI Taxonomy" id="2064768"/>
    <lineage>
        <taxon>Bacteria</taxon>
        <taxon>Bacillati</taxon>
        <taxon>Bacillota</taxon>
        <taxon>Bacilli</taxon>
        <taxon>Bacillales</taxon>
        <taxon>Bacillaceae</taxon>
        <taxon>Pradoshia</taxon>
    </lineage>
</organism>
<proteinExistence type="inferred from homology"/>
<comment type="caution">
    <text evidence="7">The sequence shown here is derived from an EMBL/GenBank/DDBJ whole genome shotgun (WGS) entry which is preliminary data.</text>
</comment>
<dbReference type="GO" id="GO:0046872">
    <property type="term" value="F:metal ion binding"/>
    <property type="evidence" value="ECO:0007669"/>
    <property type="project" value="UniProtKB-KW"/>
</dbReference>
<dbReference type="GO" id="GO:0020037">
    <property type="term" value="F:heme binding"/>
    <property type="evidence" value="ECO:0007669"/>
    <property type="project" value="InterPro"/>
</dbReference>
<dbReference type="SUPFAM" id="SSF46458">
    <property type="entry name" value="Globin-like"/>
    <property type="match status" value="1"/>
</dbReference>
<keyword evidence="8" id="KW-1185">Reference proteome</keyword>
<evidence type="ECO:0000256" key="6">
    <source>
        <dbReference type="ARBA" id="ARBA00034496"/>
    </source>
</evidence>
<dbReference type="FunFam" id="1.10.490.10:FF:000004">
    <property type="entry name" value="Group 2 hemoglobin yjbI"/>
    <property type="match status" value="1"/>
</dbReference>
<evidence type="ECO:0000256" key="5">
    <source>
        <dbReference type="ARBA" id="ARBA00023004"/>
    </source>
</evidence>
<gene>
    <name evidence="7" type="ORF">CYL18_08950</name>
</gene>
<dbReference type="GO" id="GO:0019825">
    <property type="term" value="F:oxygen binding"/>
    <property type="evidence" value="ECO:0007669"/>
    <property type="project" value="InterPro"/>
</dbReference>
<dbReference type="EMBL" id="PKOZ01000004">
    <property type="protein sequence ID" value="PQD95404.1"/>
    <property type="molecule type" value="Genomic_DNA"/>
</dbReference>
<dbReference type="GO" id="GO:0005344">
    <property type="term" value="F:oxygen carrier activity"/>
    <property type="evidence" value="ECO:0007669"/>
    <property type="project" value="InterPro"/>
</dbReference>
<dbReference type="RefSeq" id="WP_104849159.1">
    <property type="nucleotide sequence ID" value="NZ_PKOZ01000004.1"/>
</dbReference>
<dbReference type="InterPro" id="IPR012292">
    <property type="entry name" value="Globin/Proto"/>
</dbReference>
<evidence type="ECO:0000256" key="3">
    <source>
        <dbReference type="ARBA" id="ARBA00022617"/>
    </source>
</evidence>
<comment type="similarity">
    <text evidence="6">Belongs to the truncated hemoglobin family. Group II subfamily.</text>
</comment>
<protein>
    <submittedName>
        <fullName evidence="7">Globin</fullName>
    </submittedName>
</protein>
<dbReference type="InterPro" id="IPR001486">
    <property type="entry name" value="Hemoglobin_trunc"/>
</dbReference>
<keyword evidence="5" id="KW-0408">Iron</keyword>
<reference evidence="7 8" key="1">
    <citation type="submission" date="2017-12" db="EMBL/GenBank/DDBJ databases">
        <title>Taxonomic description and draft genome of Pradoshia cofamensis Gen. nov., sp. nov., a thermotolerant bacillale isolated from anterior gut of earthworm Eisenia fetida.</title>
        <authorList>
            <person name="Saha T."/>
            <person name="Chakraborty R."/>
        </authorList>
    </citation>
    <scope>NUCLEOTIDE SEQUENCE [LARGE SCALE GENOMIC DNA]</scope>
    <source>
        <strain evidence="7 8">EAG3</strain>
    </source>
</reference>
<evidence type="ECO:0000313" key="7">
    <source>
        <dbReference type="EMBL" id="PQD95404.1"/>
    </source>
</evidence>
<evidence type="ECO:0000256" key="2">
    <source>
        <dbReference type="ARBA" id="ARBA00022448"/>
    </source>
</evidence>
<dbReference type="Gene3D" id="1.10.490.10">
    <property type="entry name" value="Globins"/>
    <property type="match status" value="1"/>
</dbReference>
<sequence length="137" mass="15605">MADVNLTPYEALGEAKLHELVNEFYGNVGSHPLLAPIFPEDLSETARKQKQFLTQFLGGPSIYTDEHGHPMLRARHMSFEITPKRAEAWLECMEEAMDTVKIEDPIREYIFGRLTMTAQHMINTKESFGSGDPYDKS</sequence>
<comment type="cofactor">
    <cofactor evidence="1">
        <name>heme</name>
        <dbReference type="ChEBI" id="CHEBI:30413"/>
    </cofactor>
</comment>
<dbReference type="OrthoDB" id="9790913at2"/>
<keyword evidence="3" id="KW-0349">Heme</keyword>
<dbReference type="Pfam" id="PF01152">
    <property type="entry name" value="Bac_globin"/>
    <property type="match status" value="1"/>
</dbReference>
<dbReference type="InterPro" id="IPR044203">
    <property type="entry name" value="GlbO/GLB3-like"/>
</dbReference>
<dbReference type="InterPro" id="IPR009050">
    <property type="entry name" value="Globin-like_sf"/>
</dbReference>
<dbReference type="AlphaFoldDB" id="A0A2S7N038"/>